<dbReference type="Proteomes" id="UP000016931">
    <property type="component" value="Unassembled WGS sequence"/>
</dbReference>
<accession>M3B1G1</accession>
<dbReference type="AlphaFoldDB" id="M3B1G1"/>
<organism evidence="1 2">
    <name type="scientific">Sphaerulina musiva (strain SO2202)</name>
    <name type="common">Poplar stem canker fungus</name>
    <name type="synonym">Septoria musiva</name>
    <dbReference type="NCBI Taxonomy" id="692275"/>
    <lineage>
        <taxon>Eukaryota</taxon>
        <taxon>Fungi</taxon>
        <taxon>Dikarya</taxon>
        <taxon>Ascomycota</taxon>
        <taxon>Pezizomycotina</taxon>
        <taxon>Dothideomycetes</taxon>
        <taxon>Dothideomycetidae</taxon>
        <taxon>Mycosphaerellales</taxon>
        <taxon>Mycosphaerellaceae</taxon>
        <taxon>Sphaerulina</taxon>
    </lineage>
</organism>
<reference evidence="1 2" key="1">
    <citation type="journal article" date="2012" name="PLoS Pathog.">
        <title>Diverse lifestyles and strategies of plant pathogenesis encoded in the genomes of eighteen Dothideomycetes fungi.</title>
        <authorList>
            <person name="Ohm R.A."/>
            <person name="Feau N."/>
            <person name="Henrissat B."/>
            <person name="Schoch C.L."/>
            <person name="Horwitz B.A."/>
            <person name="Barry K.W."/>
            <person name="Condon B.J."/>
            <person name="Copeland A.C."/>
            <person name="Dhillon B."/>
            <person name="Glaser F."/>
            <person name="Hesse C.N."/>
            <person name="Kosti I."/>
            <person name="LaButti K."/>
            <person name="Lindquist E.A."/>
            <person name="Lucas S."/>
            <person name="Salamov A.A."/>
            <person name="Bradshaw R.E."/>
            <person name="Ciuffetti L."/>
            <person name="Hamelin R.C."/>
            <person name="Kema G.H.J."/>
            <person name="Lawrence C."/>
            <person name="Scott J.A."/>
            <person name="Spatafora J.W."/>
            <person name="Turgeon B.G."/>
            <person name="de Wit P.J.G.M."/>
            <person name="Zhong S."/>
            <person name="Goodwin S.B."/>
            <person name="Grigoriev I.V."/>
        </authorList>
    </citation>
    <scope>NUCLEOTIDE SEQUENCE [LARGE SCALE GENOMIC DNA]</scope>
    <source>
        <strain evidence="1 2">SO2202</strain>
    </source>
</reference>
<protein>
    <submittedName>
        <fullName evidence="1">Uncharacterized protein</fullName>
    </submittedName>
</protein>
<proteinExistence type="predicted"/>
<dbReference type="RefSeq" id="XP_016761753.1">
    <property type="nucleotide sequence ID" value="XM_016905193.1"/>
</dbReference>
<dbReference type="EMBL" id="KB456263">
    <property type="protein sequence ID" value="EMF13632.1"/>
    <property type="molecule type" value="Genomic_DNA"/>
</dbReference>
<dbReference type="HOGENOM" id="CLU_2639677_0_0_1"/>
<gene>
    <name evidence="1" type="ORF">SEPMUDRAFT_148868</name>
</gene>
<keyword evidence="2" id="KW-1185">Reference proteome</keyword>
<name>M3B1G1_SPHMS</name>
<evidence type="ECO:0000313" key="1">
    <source>
        <dbReference type="EMBL" id="EMF13632.1"/>
    </source>
</evidence>
<dbReference type="GeneID" id="27902330"/>
<evidence type="ECO:0000313" key="2">
    <source>
        <dbReference type="Proteomes" id="UP000016931"/>
    </source>
</evidence>
<sequence length="77" mass="8420">MEAACRRACKASLAFEDAKRGARSAYGIPVLDVAWTDRVCISSDSARNSYDQGASACGKAECVCFRRHRRAKSCYGH</sequence>